<dbReference type="InterPro" id="IPR000835">
    <property type="entry name" value="HTH_MarR-typ"/>
</dbReference>
<dbReference type="EMBL" id="JACHJS010000001">
    <property type="protein sequence ID" value="MBB4964951.1"/>
    <property type="molecule type" value="Genomic_DNA"/>
</dbReference>
<keyword evidence="1" id="KW-0805">Transcription regulation</keyword>
<evidence type="ECO:0000256" key="2">
    <source>
        <dbReference type="ARBA" id="ARBA00023125"/>
    </source>
</evidence>
<dbReference type="Pfam" id="PF12802">
    <property type="entry name" value="MarR_2"/>
    <property type="match status" value="1"/>
</dbReference>
<dbReference type="GO" id="GO:0003700">
    <property type="term" value="F:DNA-binding transcription factor activity"/>
    <property type="evidence" value="ECO:0007669"/>
    <property type="project" value="InterPro"/>
</dbReference>
<dbReference type="Proteomes" id="UP000542674">
    <property type="component" value="Unassembled WGS sequence"/>
</dbReference>
<evidence type="ECO:0000259" key="4">
    <source>
        <dbReference type="Pfam" id="PF12802"/>
    </source>
</evidence>
<dbReference type="InterPro" id="IPR036390">
    <property type="entry name" value="WH_DNA-bd_sf"/>
</dbReference>
<reference evidence="5 6" key="1">
    <citation type="submission" date="2020-08" db="EMBL/GenBank/DDBJ databases">
        <title>Sequencing the genomes of 1000 actinobacteria strains.</title>
        <authorList>
            <person name="Klenk H.-P."/>
        </authorList>
    </citation>
    <scope>NUCLEOTIDE SEQUENCE [LARGE SCALE GENOMIC DNA]</scope>
    <source>
        <strain evidence="5 6">DSM 45084</strain>
    </source>
</reference>
<accession>A0A7W7WVD8</accession>
<dbReference type="SUPFAM" id="SSF46785">
    <property type="entry name" value="Winged helix' DNA-binding domain"/>
    <property type="match status" value="1"/>
</dbReference>
<dbReference type="PANTHER" id="PTHR38465:SF2">
    <property type="entry name" value="HTH-TYPE TRANSCRIPTIONAL REGULATOR MMPR5"/>
    <property type="match status" value="1"/>
</dbReference>
<dbReference type="AlphaFoldDB" id="A0A7W7WVD8"/>
<dbReference type="RefSeq" id="WP_312865588.1">
    <property type="nucleotide sequence ID" value="NZ_BAABAI010000039.1"/>
</dbReference>
<dbReference type="PANTHER" id="PTHR38465">
    <property type="entry name" value="HTH-TYPE TRANSCRIPTIONAL REGULATOR MJ1563-RELATED"/>
    <property type="match status" value="1"/>
</dbReference>
<sequence length="159" mass="18235">MTERDPQAVLRFIERFSALLTEAGMPRMPSRVFVALLCTDAGALTAAELAELLRISPAAVSGAIRYLTQVNLVARERETGSRRDVYRVYDSLWHEAIFRREQMLHRWEGPIRDGIGMLGADTPAGQRINETFEFFRFMSEQMSDLLARWRAQRADLRDS</sequence>
<keyword evidence="2 5" id="KW-0238">DNA-binding</keyword>
<feature type="domain" description="HTH marR-type" evidence="4">
    <location>
        <begin position="24"/>
        <end position="83"/>
    </location>
</feature>
<dbReference type="Gene3D" id="1.10.10.10">
    <property type="entry name" value="Winged helix-like DNA-binding domain superfamily/Winged helix DNA-binding domain"/>
    <property type="match status" value="1"/>
</dbReference>
<evidence type="ECO:0000313" key="5">
    <source>
        <dbReference type="EMBL" id="MBB4964951.1"/>
    </source>
</evidence>
<dbReference type="InterPro" id="IPR036388">
    <property type="entry name" value="WH-like_DNA-bd_sf"/>
</dbReference>
<dbReference type="Gene3D" id="1.10.287.160">
    <property type="entry name" value="HR1 repeat"/>
    <property type="match status" value="1"/>
</dbReference>
<dbReference type="GO" id="GO:0003677">
    <property type="term" value="F:DNA binding"/>
    <property type="evidence" value="ECO:0007669"/>
    <property type="project" value="UniProtKB-KW"/>
</dbReference>
<evidence type="ECO:0000256" key="1">
    <source>
        <dbReference type="ARBA" id="ARBA00023015"/>
    </source>
</evidence>
<proteinExistence type="predicted"/>
<keyword evidence="6" id="KW-1185">Reference proteome</keyword>
<protein>
    <submittedName>
        <fullName evidence="5">DNA-binding transcriptional regulator GbsR (MarR family)</fullName>
    </submittedName>
</protein>
<evidence type="ECO:0000256" key="3">
    <source>
        <dbReference type="ARBA" id="ARBA00023163"/>
    </source>
</evidence>
<comment type="caution">
    <text evidence="5">The sequence shown here is derived from an EMBL/GenBank/DDBJ whole genome shotgun (WGS) entry which is preliminary data.</text>
</comment>
<evidence type="ECO:0000313" key="6">
    <source>
        <dbReference type="Proteomes" id="UP000542674"/>
    </source>
</evidence>
<dbReference type="InterPro" id="IPR052362">
    <property type="entry name" value="HTH-GbsR_regulator"/>
</dbReference>
<name>A0A7W7WVD8_9PSEU</name>
<organism evidence="5 6">
    <name type="scientific">Saccharothrix violaceirubra</name>
    <dbReference type="NCBI Taxonomy" id="413306"/>
    <lineage>
        <taxon>Bacteria</taxon>
        <taxon>Bacillati</taxon>
        <taxon>Actinomycetota</taxon>
        <taxon>Actinomycetes</taxon>
        <taxon>Pseudonocardiales</taxon>
        <taxon>Pseudonocardiaceae</taxon>
        <taxon>Saccharothrix</taxon>
    </lineage>
</organism>
<gene>
    <name evidence="5" type="ORF">F4559_002310</name>
</gene>
<keyword evidence="3" id="KW-0804">Transcription</keyword>